<sequence>MSSTKRRTLALASLRTRSNRFCLSSLYAIRPRINPAPTDSGLNNPSPTTDDSMPIMTTPP</sequence>
<organism evidence="2 3">
    <name type="scientific">Mycobacterium tuberculosis</name>
    <dbReference type="NCBI Taxonomy" id="1773"/>
    <lineage>
        <taxon>Bacteria</taxon>
        <taxon>Bacillati</taxon>
        <taxon>Actinomycetota</taxon>
        <taxon>Actinomycetes</taxon>
        <taxon>Mycobacteriales</taxon>
        <taxon>Mycobacteriaceae</taxon>
        <taxon>Mycobacterium</taxon>
        <taxon>Mycobacterium tuberculosis complex</taxon>
    </lineage>
</organism>
<proteinExistence type="predicted"/>
<dbReference type="Proteomes" id="UP000039217">
    <property type="component" value="Unassembled WGS sequence"/>
</dbReference>
<name>A0A655FJG9_MYCTX</name>
<dbReference type="AlphaFoldDB" id="A0A655FJG9"/>
<evidence type="ECO:0000256" key="1">
    <source>
        <dbReference type="SAM" id="MobiDB-lite"/>
    </source>
</evidence>
<gene>
    <name evidence="2" type="ORF">ERS007661_03097</name>
</gene>
<accession>A0A655FJG9</accession>
<protein>
    <submittedName>
        <fullName evidence="2">Uncharacterized protein</fullName>
    </submittedName>
</protein>
<evidence type="ECO:0000313" key="2">
    <source>
        <dbReference type="EMBL" id="CNV79784.1"/>
    </source>
</evidence>
<evidence type="ECO:0000313" key="3">
    <source>
        <dbReference type="Proteomes" id="UP000039217"/>
    </source>
</evidence>
<dbReference type="EMBL" id="CQQC01001268">
    <property type="protein sequence ID" value="CNV79784.1"/>
    <property type="molecule type" value="Genomic_DNA"/>
</dbReference>
<feature type="compositionally biased region" description="Polar residues" evidence="1">
    <location>
        <begin position="40"/>
        <end position="51"/>
    </location>
</feature>
<reference evidence="2 3" key="1">
    <citation type="submission" date="2015-03" db="EMBL/GenBank/DDBJ databases">
        <authorList>
            <consortium name="Pathogen Informatics"/>
        </authorList>
    </citation>
    <scope>NUCLEOTIDE SEQUENCE [LARGE SCALE GENOMIC DNA]</scope>
    <source>
        <strain evidence="2 3">D00501624</strain>
    </source>
</reference>
<feature type="region of interest" description="Disordered" evidence="1">
    <location>
        <begin position="33"/>
        <end position="60"/>
    </location>
</feature>